<evidence type="ECO:0000313" key="1">
    <source>
        <dbReference type="EMBL" id="RLV98121.1"/>
    </source>
</evidence>
<gene>
    <name evidence="1" type="ORF">DV515_00011116</name>
</gene>
<proteinExistence type="predicted"/>
<protein>
    <submittedName>
        <fullName evidence="1">Uncharacterized protein</fullName>
    </submittedName>
</protein>
<organism evidence="1 2">
    <name type="scientific">Chloebia gouldiae</name>
    <name type="common">Gouldian finch</name>
    <name type="synonym">Erythrura gouldiae</name>
    <dbReference type="NCBI Taxonomy" id="44316"/>
    <lineage>
        <taxon>Eukaryota</taxon>
        <taxon>Metazoa</taxon>
        <taxon>Chordata</taxon>
        <taxon>Craniata</taxon>
        <taxon>Vertebrata</taxon>
        <taxon>Euteleostomi</taxon>
        <taxon>Archelosauria</taxon>
        <taxon>Archosauria</taxon>
        <taxon>Dinosauria</taxon>
        <taxon>Saurischia</taxon>
        <taxon>Theropoda</taxon>
        <taxon>Coelurosauria</taxon>
        <taxon>Aves</taxon>
        <taxon>Neognathae</taxon>
        <taxon>Neoaves</taxon>
        <taxon>Telluraves</taxon>
        <taxon>Australaves</taxon>
        <taxon>Passeriformes</taxon>
        <taxon>Passeroidea</taxon>
        <taxon>Passeridae</taxon>
        <taxon>Chloebia</taxon>
    </lineage>
</organism>
<dbReference type="OrthoDB" id="6413693at2759"/>
<name>A0A3L8S7E9_CHLGU</name>
<accession>A0A3L8S7E9</accession>
<reference evidence="1 2" key="1">
    <citation type="journal article" date="2018" name="Proc. R. Soc. B">
        <title>A non-coding region near Follistatin controls head colour polymorphism in the Gouldian finch.</title>
        <authorList>
            <person name="Toomey M.B."/>
            <person name="Marques C.I."/>
            <person name="Andrade P."/>
            <person name="Araujo P.M."/>
            <person name="Sabatino S."/>
            <person name="Gazda M.A."/>
            <person name="Afonso S."/>
            <person name="Lopes R.J."/>
            <person name="Corbo J.C."/>
            <person name="Carneiro M."/>
        </authorList>
    </citation>
    <scope>NUCLEOTIDE SEQUENCE [LARGE SCALE GENOMIC DNA]</scope>
    <source>
        <strain evidence="1">Red01</strain>
        <tissue evidence="1">Muscle</tissue>
    </source>
</reference>
<sequence length="83" mass="9298">MDQQAGQRFHSLWGQFCYSPAPGNSSVNLKGVVSAKNDIRVEIVHKEPASGREAEEHPTIKQLMRFLRAKFDGYKPGHVSFSP</sequence>
<dbReference type="AlphaFoldDB" id="A0A3L8S7E9"/>
<dbReference type="EMBL" id="QUSF01000045">
    <property type="protein sequence ID" value="RLV98121.1"/>
    <property type="molecule type" value="Genomic_DNA"/>
</dbReference>
<evidence type="ECO:0000313" key="2">
    <source>
        <dbReference type="Proteomes" id="UP000276834"/>
    </source>
</evidence>
<keyword evidence="2" id="KW-1185">Reference proteome</keyword>
<comment type="caution">
    <text evidence="1">The sequence shown here is derived from an EMBL/GenBank/DDBJ whole genome shotgun (WGS) entry which is preliminary data.</text>
</comment>
<dbReference type="Proteomes" id="UP000276834">
    <property type="component" value="Unassembled WGS sequence"/>
</dbReference>